<dbReference type="EMBL" id="CP144089">
    <property type="protein sequence ID" value="WWD08066.1"/>
    <property type="molecule type" value="Genomic_DNA"/>
</dbReference>
<evidence type="ECO:0000313" key="6">
    <source>
        <dbReference type="Proteomes" id="UP001358614"/>
    </source>
</evidence>
<dbReference type="PANTHER" id="PTHR47640">
    <property type="entry name" value="TRNA SELENOCYSTEINE 1-ASSOCIATED PROTEIN 1-RELATED-RELATED"/>
    <property type="match status" value="1"/>
</dbReference>
<proteinExistence type="predicted"/>
<feature type="domain" description="RRM" evidence="4">
    <location>
        <begin position="41"/>
        <end position="120"/>
    </location>
</feature>
<reference evidence="5 6" key="1">
    <citation type="submission" date="2024-01" db="EMBL/GenBank/DDBJ databases">
        <title>Comparative genomics of Cryptococcus and Kwoniella reveals pathogenesis evolution and contrasting modes of karyotype evolution via chromosome fusion or intercentromeric recombination.</title>
        <authorList>
            <person name="Coelho M.A."/>
            <person name="David-Palma M."/>
            <person name="Shea T."/>
            <person name="Bowers K."/>
            <person name="McGinley-Smith S."/>
            <person name="Mohammad A.W."/>
            <person name="Gnirke A."/>
            <person name="Yurkov A.M."/>
            <person name="Nowrousian M."/>
            <person name="Sun S."/>
            <person name="Cuomo C.A."/>
            <person name="Heitman J."/>
        </authorList>
    </citation>
    <scope>NUCLEOTIDE SEQUENCE [LARGE SCALE GENOMIC DNA]</scope>
    <source>
        <strain evidence="5 6">PYCC6329</strain>
    </source>
</reference>
<feature type="compositionally biased region" description="Low complexity" evidence="3">
    <location>
        <begin position="379"/>
        <end position="396"/>
    </location>
</feature>
<dbReference type="GO" id="GO:0003729">
    <property type="term" value="F:mRNA binding"/>
    <property type="evidence" value="ECO:0007669"/>
    <property type="project" value="InterPro"/>
</dbReference>
<evidence type="ECO:0000256" key="1">
    <source>
        <dbReference type="ARBA" id="ARBA00022884"/>
    </source>
</evidence>
<evidence type="ECO:0000256" key="2">
    <source>
        <dbReference type="PROSITE-ProRule" id="PRU00176"/>
    </source>
</evidence>
<dbReference type="SUPFAM" id="SSF54928">
    <property type="entry name" value="RNA-binding domain, RBD"/>
    <property type="match status" value="3"/>
</dbReference>
<dbReference type="InterPro" id="IPR000504">
    <property type="entry name" value="RRM_dom"/>
</dbReference>
<dbReference type="InterPro" id="IPR050825">
    <property type="entry name" value="RBM42_RBP45_47-like"/>
</dbReference>
<dbReference type="Proteomes" id="UP001358614">
    <property type="component" value="Chromosome 1"/>
</dbReference>
<keyword evidence="6" id="KW-1185">Reference proteome</keyword>
<keyword evidence="1 2" id="KW-0694">RNA-binding</keyword>
<dbReference type="PROSITE" id="PS50102">
    <property type="entry name" value="RRM"/>
    <property type="match status" value="3"/>
</dbReference>
<dbReference type="Pfam" id="PF00076">
    <property type="entry name" value="RRM_1"/>
    <property type="match status" value="3"/>
</dbReference>
<gene>
    <name evidence="5" type="ORF">V865_006176</name>
</gene>
<name>A0AAX4KNI1_9TREE</name>
<dbReference type="RefSeq" id="XP_066086033.1">
    <property type="nucleotide sequence ID" value="XM_066229936.1"/>
</dbReference>
<organism evidence="5 6">
    <name type="scientific">Kwoniella europaea PYCC6329</name>
    <dbReference type="NCBI Taxonomy" id="1423913"/>
    <lineage>
        <taxon>Eukaryota</taxon>
        <taxon>Fungi</taxon>
        <taxon>Dikarya</taxon>
        <taxon>Basidiomycota</taxon>
        <taxon>Agaricomycotina</taxon>
        <taxon>Tremellomycetes</taxon>
        <taxon>Tremellales</taxon>
        <taxon>Cryptococcaceae</taxon>
        <taxon>Kwoniella</taxon>
    </lineage>
</organism>
<feature type="domain" description="RRM" evidence="4">
    <location>
        <begin position="132"/>
        <end position="210"/>
    </location>
</feature>
<feature type="region of interest" description="Disordered" evidence="3">
    <location>
        <begin position="1"/>
        <end position="35"/>
    </location>
</feature>
<evidence type="ECO:0000259" key="4">
    <source>
        <dbReference type="PROSITE" id="PS50102"/>
    </source>
</evidence>
<dbReference type="SMART" id="SM00360">
    <property type="entry name" value="RRM"/>
    <property type="match status" value="3"/>
</dbReference>
<dbReference type="CDD" id="cd12619">
    <property type="entry name" value="RRM2_PUB1"/>
    <property type="match status" value="1"/>
</dbReference>
<feature type="region of interest" description="Disordered" evidence="3">
    <location>
        <begin position="379"/>
        <end position="426"/>
    </location>
</feature>
<dbReference type="GeneID" id="91104977"/>
<accession>A0AAX4KNI1</accession>
<dbReference type="AlphaFoldDB" id="A0AAX4KNI1"/>
<feature type="domain" description="RRM" evidence="4">
    <location>
        <begin position="267"/>
        <end position="339"/>
    </location>
</feature>
<feature type="compositionally biased region" description="Low complexity" evidence="3">
    <location>
        <begin position="403"/>
        <end position="426"/>
    </location>
</feature>
<dbReference type="KEGG" id="ker:91104977"/>
<sequence>MEYVGQPQPASNPTGVPPVPGQVQQPYGLAPGQPAEAPKKPHLYVGNLSARVTDYILTEIFAVAGPVVQAKIIQDRNFQHGGMNYGFVEYADMRSAEQALQTLNGRKIFDAEVRVNWAHQGNQNKEDTQHHYHVFVGDLSPEVNDDVLGKAFGAFGSMSEARVMWDMNSGKSRGYGFLSFREKADAEQAIATMNGEWLGSRAIRVNWANQKTQTGTATNRGPGGMGSNGGMGGYGGGMGGGSPAPSNFGSTALQYDSVAQQTPEYNTTVYVGNLIPYTTQADLIPLFQGYGYIVEIRMQADRGFAFVKLDTHQNAALAITHLQNQLVHGRPIKCSWGKDKGADGAQGGQGGHQPYPMQHQQMGYPNQYNYYGGYSYGQTGVPGQPGQPGGPHTPQHAHGHGQVGQAGVPGVPGQEGAQQPSAAQGQWDPAAAAAYYQTGGWGNYYSQGQDGAQNQTQTH</sequence>
<dbReference type="InterPro" id="IPR012677">
    <property type="entry name" value="Nucleotide-bd_a/b_plait_sf"/>
</dbReference>
<dbReference type="PANTHER" id="PTHR47640:SF5">
    <property type="entry name" value="RRM DOMAIN-CONTAINING PROTEIN"/>
    <property type="match status" value="1"/>
</dbReference>
<evidence type="ECO:0000256" key="3">
    <source>
        <dbReference type="SAM" id="MobiDB-lite"/>
    </source>
</evidence>
<feature type="region of interest" description="Disordered" evidence="3">
    <location>
        <begin position="337"/>
        <end position="359"/>
    </location>
</feature>
<evidence type="ECO:0000313" key="5">
    <source>
        <dbReference type="EMBL" id="WWD08066.1"/>
    </source>
</evidence>
<dbReference type="Gene3D" id="3.30.70.330">
    <property type="match status" value="3"/>
</dbReference>
<dbReference type="InterPro" id="IPR035979">
    <property type="entry name" value="RBD_domain_sf"/>
</dbReference>
<protein>
    <recommendedName>
        <fullName evidence="4">RRM domain-containing protein</fullName>
    </recommendedName>
</protein>